<protein>
    <submittedName>
        <fullName evidence="1">Uncharacterized protein</fullName>
    </submittedName>
</protein>
<organism evidence="1 2">
    <name type="scientific">Clostridium coskatii</name>
    <dbReference type="NCBI Taxonomy" id="1705578"/>
    <lineage>
        <taxon>Bacteria</taxon>
        <taxon>Bacillati</taxon>
        <taxon>Bacillota</taxon>
        <taxon>Clostridia</taxon>
        <taxon>Eubacteriales</taxon>
        <taxon>Clostridiaceae</taxon>
        <taxon>Clostridium</taxon>
    </lineage>
</organism>
<gene>
    <name evidence="1" type="ORF">CLCOS_07500</name>
</gene>
<keyword evidence="2" id="KW-1185">Reference proteome</keyword>
<evidence type="ECO:0000313" key="1">
    <source>
        <dbReference type="EMBL" id="OBR96588.1"/>
    </source>
</evidence>
<accession>A0ABX2X075</accession>
<evidence type="ECO:0000313" key="2">
    <source>
        <dbReference type="Proteomes" id="UP000093694"/>
    </source>
</evidence>
<comment type="caution">
    <text evidence="1">The sequence shown here is derived from an EMBL/GenBank/DDBJ whole genome shotgun (WGS) entry which is preliminary data.</text>
</comment>
<name>A0ABX2X075_9CLOT</name>
<reference evidence="1 2" key="1">
    <citation type="journal article" date="2016" name="Front. Microbiol.">
        <title>Industrial Acetogenic Biocatalysts: A Comparative Metabolic and Genomic Analysis.</title>
        <authorList>
            <person name="Bengelsdorf F."/>
            <person name="Poehlein A."/>
            <person name="Sonja S."/>
            <person name="Erz C."/>
            <person name="Hummel T."/>
            <person name="Hoffmeister S."/>
            <person name="Daniel R."/>
            <person name="Durre P."/>
        </authorList>
    </citation>
    <scope>NUCLEOTIDE SEQUENCE [LARGE SCALE GENOMIC DNA]</scope>
    <source>
        <strain evidence="1 2">PTA-10522</strain>
    </source>
</reference>
<proteinExistence type="predicted"/>
<dbReference type="EMBL" id="LROR01000032">
    <property type="protein sequence ID" value="OBR96588.1"/>
    <property type="molecule type" value="Genomic_DNA"/>
</dbReference>
<sequence length="128" mass="13552">MSSLENSAANAVTATPTVLLSQTISTTGQELKLDSMVELNIIVTTMGAFYNYSILYELREDGATIASEIISNAGVGNSNLEAHTEIPNLTWTQTPTAGSHTYDIRLTLTSATNITSVTANTKALNIIG</sequence>
<dbReference type="Proteomes" id="UP000093694">
    <property type="component" value="Unassembled WGS sequence"/>
</dbReference>